<name>A0ACB8DQE9_DERSI</name>
<reference evidence="1" key="1">
    <citation type="submission" date="2020-05" db="EMBL/GenBank/DDBJ databases">
        <title>Large-scale comparative analyses of tick genomes elucidate their genetic diversity and vector capacities.</title>
        <authorList>
            <person name="Jia N."/>
            <person name="Wang J."/>
            <person name="Shi W."/>
            <person name="Du L."/>
            <person name="Sun Y."/>
            <person name="Zhan W."/>
            <person name="Jiang J."/>
            <person name="Wang Q."/>
            <person name="Zhang B."/>
            <person name="Ji P."/>
            <person name="Sakyi L.B."/>
            <person name="Cui X."/>
            <person name="Yuan T."/>
            <person name="Jiang B."/>
            <person name="Yang W."/>
            <person name="Lam T.T.-Y."/>
            <person name="Chang Q."/>
            <person name="Ding S."/>
            <person name="Wang X."/>
            <person name="Zhu J."/>
            <person name="Ruan X."/>
            <person name="Zhao L."/>
            <person name="Wei J."/>
            <person name="Que T."/>
            <person name="Du C."/>
            <person name="Cheng J."/>
            <person name="Dai P."/>
            <person name="Han X."/>
            <person name="Huang E."/>
            <person name="Gao Y."/>
            <person name="Liu J."/>
            <person name="Shao H."/>
            <person name="Ye R."/>
            <person name="Li L."/>
            <person name="Wei W."/>
            <person name="Wang X."/>
            <person name="Wang C."/>
            <person name="Yang T."/>
            <person name="Huo Q."/>
            <person name="Li W."/>
            <person name="Guo W."/>
            <person name="Chen H."/>
            <person name="Zhou L."/>
            <person name="Ni X."/>
            <person name="Tian J."/>
            <person name="Zhou Y."/>
            <person name="Sheng Y."/>
            <person name="Liu T."/>
            <person name="Pan Y."/>
            <person name="Xia L."/>
            <person name="Li J."/>
            <person name="Zhao F."/>
            <person name="Cao W."/>
        </authorList>
    </citation>
    <scope>NUCLEOTIDE SEQUENCE</scope>
    <source>
        <strain evidence="1">Dsil-2018</strain>
    </source>
</reference>
<evidence type="ECO:0000313" key="2">
    <source>
        <dbReference type="Proteomes" id="UP000821865"/>
    </source>
</evidence>
<keyword evidence="2" id="KW-1185">Reference proteome</keyword>
<sequence>MLCLSKVNVTVLYEPYSKESSWFINKKLVPMYGLLRKHLVIEMVPFGGTHIKEPQGTNTTVAFTCRHGQPECQASMIHACAVALYPDADKHLPFISCTLKGWKPEWNVQKCSIQHKMNSSEIVGCASSAQGRLLLQKMGWRTMSVRPPINHVPSVVIDGSFSKRNQKELQELIKQIVCKHFKQPVPEPCLVKKRRGWFWR</sequence>
<proteinExistence type="predicted"/>
<gene>
    <name evidence="1" type="ORF">HPB49_016898</name>
</gene>
<comment type="caution">
    <text evidence="1">The sequence shown here is derived from an EMBL/GenBank/DDBJ whole genome shotgun (WGS) entry which is preliminary data.</text>
</comment>
<organism evidence="1 2">
    <name type="scientific">Dermacentor silvarum</name>
    <name type="common">Tick</name>
    <dbReference type="NCBI Taxonomy" id="543639"/>
    <lineage>
        <taxon>Eukaryota</taxon>
        <taxon>Metazoa</taxon>
        <taxon>Ecdysozoa</taxon>
        <taxon>Arthropoda</taxon>
        <taxon>Chelicerata</taxon>
        <taxon>Arachnida</taxon>
        <taxon>Acari</taxon>
        <taxon>Parasitiformes</taxon>
        <taxon>Ixodida</taxon>
        <taxon>Ixodoidea</taxon>
        <taxon>Ixodidae</taxon>
        <taxon>Rhipicephalinae</taxon>
        <taxon>Dermacentor</taxon>
    </lineage>
</organism>
<evidence type="ECO:0000313" key="1">
    <source>
        <dbReference type="EMBL" id="KAH7974565.1"/>
    </source>
</evidence>
<protein>
    <submittedName>
        <fullName evidence="1">Uncharacterized protein</fullName>
    </submittedName>
</protein>
<dbReference type="Proteomes" id="UP000821865">
    <property type="component" value="Chromosome 10"/>
</dbReference>
<dbReference type="EMBL" id="CM023479">
    <property type="protein sequence ID" value="KAH7974565.1"/>
    <property type="molecule type" value="Genomic_DNA"/>
</dbReference>
<accession>A0ACB8DQE9</accession>